<dbReference type="GO" id="GO:0097250">
    <property type="term" value="P:mitochondrial respirasome assembly"/>
    <property type="evidence" value="ECO:0007669"/>
    <property type="project" value="TreeGrafter"/>
</dbReference>
<reference evidence="7" key="3">
    <citation type="submission" date="2025-09" db="UniProtKB">
        <authorList>
            <consortium name="Ensembl"/>
        </authorList>
    </citation>
    <scope>IDENTIFICATION</scope>
</reference>
<comment type="subcellular location">
    <subcellularLocation>
        <location evidence="1">Mitochondrion membrane</location>
    </subcellularLocation>
</comment>
<evidence type="ECO:0000256" key="4">
    <source>
        <dbReference type="ARBA" id="ARBA00023136"/>
    </source>
</evidence>
<evidence type="ECO:0000259" key="6">
    <source>
        <dbReference type="PROSITE" id="PS51503"/>
    </source>
</evidence>
<organism evidence="7 8">
    <name type="scientific">Capra hircus</name>
    <name type="common">Goat</name>
    <dbReference type="NCBI Taxonomy" id="9925"/>
    <lineage>
        <taxon>Eukaryota</taxon>
        <taxon>Metazoa</taxon>
        <taxon>Chordata</taxon>
        <taxon>Craniata</taxon>
        <taxon>Vertebrata</taxon>
        <taxon>Euteleostomi</taxon>
        <taxon>Mammalia</taxon>
        <taxon>Eutheria</taxon>
        <taxon>Laurasiatheria</taxon>
        <taxon>Artiodactyla</taxon>
        <taxon>Ruminantia</taxon>
        <taxon>Pecora</taxon>
        <taxon>Bovidae</taxon>
        <taxon>Caprinae</taxon>
        <taxon>Capra</taxon>
    </lineage>
</organism>
<dbReference type="GO" id="GO:0043066">
    <property type="term" value="P:negative regulation of apoptotic process"/>
    <property type="evidence" value="ECO:0007669"/>
    <property type="project" value="TreeGrafter"/>
</dbReference>
<evidence type="ECO:0000256" key="3">
    <source>
        <dbReference type="ARBA" id="ARBA00022989"/>
    </source>
</evidence>
<keyword evidence="4 5" id="KW-0472">Membrane</keyword>
<dbReference type="InterPro" id="IPR007667">
    <property type="entry name" value="Hypoxia_induced_domain"/>
</dbReference>
<dbReference type="GeneTree" id="ENSGT00940000154276"/>
<dbReference type="PANTHER" id="PTHR12297:SF5">
    <property type="entry name" value="HIG1 DOMAIN FAMILY MEMBER 1A, MITOCHONDRIAL"/>
    <property type="match status" value="1"/>
</dbReference>
<keyword evidence="3 5" id="KW-1133">Transmembrane helix</keyword>
<evidence type="ECO:0000256" key="5">
    <source>
        <dbReference type="SAM" id="Phobius"/>
    </source>
</evidence>
<evidence type="ECO:0000313" key="8">
    <source>
        <dbReference type="Proteomes" id="UP000291000"/>
    </source>
</evidence>
<reference evidence="7" key="2">
    <citation type="submission" date="2025-08" db="UniProtKB">
        <authorList>
            <consortium name="Ensembl"/>
        </authorList>
    </citation>
    <scope>IDENTIFICATION</scope>
</reference>
<dbReference type="Gene3D" id="6.10.140.1320">
    <property type="match status" value="1"/>
</dbReference>
<dbReference type="AlphaFoldDB" id="A0A452F5N2"/>
<dbReference type="STRING" id="9925.ENSCHIP00000019688"/>
<protein>
    <recommendedName>
        <fullName evidence="6">HIG1 domain-containing protein</fullName>
    </recommendedName>
</protein>
<feature type="transmembrane region" description="Helical" evidence="5">
    <location>
        <begin position="49"/>
        <end position="68"/>
    </location>
</feature>
<keyword evidence="2 5" id="KW-0812">Transmembrane</keyword>
<proteinExistence type="predicted"/>
<dbReference type="GO" id="GO:0031966">
    <property type="term" value="C:mitochondrial membrane"/>
    <property type="evidence" value="ECO:0007669"/>
    <property type="project" value="UniProtKB-SubCell"/>
</dbReference>
<evidence type="ECO:0000313" key="7">
    <source>
        <dbReference type="Ensembl" id="ENSCHIP00000019688.1"/>
    </source>
</evidence>
<dbReference type="Proteomes" id="UP000291000">
    <property type="component" value="Chromosome 7"/>
</dbReference>
<dbReference type="PANTHER" id="PTHR12297">
    <property type="entry name" value="HYPOXIA-INDUCBILE GENE 1 HIG1 -RELATED"/>
    <property type="match status" value="1"/>
</dbReference>
<feature type="domain" description="HIG1" evidence="6">
    <location>
        <begin position="1"/>
        <end position="77"/>
    </location>
</feature>
<dbReference type="Ensembl" id="ENSCHIT00000027504.1">
    <property type="protein sequence ID" value="ENSCHIP00000019688.1"/>
    <property type="gene ID" value="ENSCHIG00000018614.1"/>
</dbReference>
<sequence length="77" mass="8240">MSSDTDVSPASYDEDQAPFVPTGMAGFGAIVIEEQGDSKMSVHLIHMPVAAQGFVVGAMTLGMAYSLYQEFWAKPKP</sequence>
<dbReference type="InterPro" id="IPR050355">
    <property type="entry name" value="RCF1"/>
</dbReference>
<name>A0A452F5N2_CAPHI</name>
<evidence type="ECO:0000256" key="2">
    <source>
        <dbReference type="ARBA" id="ARBA00022692"/>
    </source>
</evidence>
<evidence type="ECO:0000256" key="1">
    <source>
        <dbReference type="ARBA" id="ARBA00004325"/>
    </source>
</evidence>
<dbReference type="EMBL" id="LWLT01000008">
    <property type="status" value="NOT_ANNOTATED_CDS"/>
    <property type="molecule type" value="Genomic_DNA"/>
</dbReference>
<dbReference type="Pfam" id="PF04588">
    <property type="entry name" value="HIG_1_N"/>
    <property type="match status" value="1"/>
</dbReference>
<dbReference type="OMA" id="HPKEEQN"/>
<keyword evidence="8" id="KW-1185">Reference proteome</keyword>
<accession>A0A452F5N2</accession>
<dbReference type="PROSITE" id="PS51503">
    <property type="entry name" value="HIG1"/>
    <property type="match status" value="1"/>
</dbReference>
<reference evidence="7 8" key="1">
    <citation type="submission" date="2016-04" db="EMBL/GenBank/DDBJ databases">
        <title>Polished mammalian reference genomes with single-molecule sequencing and chromosome conformation capture applied to the Capra hircus genome.</title>
        <authorList>
            <person name="Bickhart D.M."/>
            <person name="Koren S."/>
            <person name="Rosen B."/>
            <person name="Hastie A."/>
            <person name="Liachko I."/>
            <person name="Sullivan S.T."/>
            <person name="Burton J."/>
            <person name="Sayre B.L."/>
            <person name="Huson H.J."/>
            <person name="Lee J."/>
            <person name="Lam E."/>
            <person name="Kelley C.M."/>
            <person name="Hutchison J.L."/>
            <person name="Zhou Y."/>
            <person name="Sun J."/>
            <person name="Crisa A."/>
            <person name="Schwartz J.C."/>
            <person name="Hammond J.A."/>
            <person name="Schroeder S.G."/>
            <person name="Liu G.E."/>
            <person name="Dunham M."/>
            <person name="Shendure J."/>
            <person name="Sonstegard T.S."/>
            <person name="Phillippy A.M."/>
            <person name="Van Tassell C.P."/>
            <person name="Smith T.P."/>
        </authorList>
    </citation>
    <scope>NUCLEOTIDE SEQUENCE [LARGE SCALE GENOMIC DNA]</scope>
</reference>